<feature type="transmembrane region" description="Helical" evidence="10">
    <location>
        <begin position="37"/>
        <end position="54"/>
    </location>
</feature>
<dbReference type="Pfam" id="PF05569">
    <property type="entry name" value="Peptidase_M56"/>
    <property type="match status" value="1"/>
</dbReference>
<evidence type="ECO:0000256" key="10">
    <source>
        <dbReference type="SAM" id="Phobius"/>
    </source>
</evidence>
<dbReference type="PANTHER" id="PTHR33446:SF2">
    <property type="entry name" value="PROTEIN TONB"/>
    <property type="match status" value="1"/>
</dbReference>
<evidence type="ECO:0000256" key="5">
    <source>
        <dbReference type="ARBA" id="ARBA00022519"/>
    </source>
</evidence>
<dbReference type="GO" id="GO:0098797">
    <property type="term" value="C:plasma membrane protein complex"/>
    <property type="evidence" value="ECO:0007669"/>
    <property type="project" value="TreeGrafter"/>
</dbReference>
<keyword evidence="9 10" id="KW-0472">Membrane</keyword>
<name>A0A1M5ASL3_9BACE</name>
<dbReference type="InterPro" id="IPR051045">
    <property type="entry name" value="TonB-dependent_transducer"/>
</dbReference>
<dbReference type="OrthoDB" id="9814002at2"/>
<dbReference type="InterPro" id="IPR008756">
    <property type="entry name" value="Peptidase_M56"/>
</dbReference>
<evidence type="ECO:0000313" key="13">
    <source>
        <dbReference type="Proteomes" id="UP000184436"/>
    </source>
</evidence>
<dbReference type="RefSeq" id="WP_073349829.1">
    <property type="nucleotide sequence ID" value="NZ_FQVD01000016.1"/>
</dbReference>
<dbReference type="NCBIfam" id="TIGR01352">
    <property type="entry name" value="tonB_Cterm"/>
    <property type="match status" value="2"/>
</dbReference>
<dbReference type="FunFam" id="3.30.1150.10:FF:000002">
    <property type="entry name" value="Energy transducer TonB"/>
    <property type="match status" value="2"/>
</dbReference>
<dbReference type="InterPro" id="IPR037682">
    <property type="entry name" value="TonB_C"/>
</dbReference>
<keyword evidence="6 10" id="KW-0812">Transmembrane</keyword>
<feature type="domain" description="TonB C-terminal" evidence="11">
    <location>
        <begin position="370"/>
        <end position="466"/>
    </location>
</feature>
<dbReference type="PROSITE" id="PS52015">
    <property type="entry name" value="TONB_CTD"/>
    <property type="match status" value="2"/>
</dbReference>
<comment type="similarity">
    <text evidence="2">Belongs to the TonB family.</text>
</comment>
<dbReference type="CDD" id="cd07341">
    <property type="entry name" value="M56_BlaR1_MecR1_like"/>
    <property type="match status" value="1"/>
</dbReference>
<accession>A0A1M5ASL3</accession>
<keyword evidence="7" id="KW-0653">Protein transport</keyword>
<keyword evidence="13" id="KW-1185">Reference proteome</keyword>
<evidence type="ECO:0000256" key="9">
    <source>
        <dbReference type="ARBA" id="ARBA00023136"/>
    </source>
</evidence>
<dbReference type="Pfam" id="PF03544">
    <property type="entry name" value="TonB_C"/>
    <property type="match status" value="2"/>
</dbReference>
<evidence type="ECO:0000256" key="3">
    <source>
        <dbReference type="ARBA" id="ARBA00022448"/>
    </source>
</evidence>
<sequence length="611" mass="70047">MTPELAYFLKINVAIALFYAFYRLFFYKDTFFQWRRTALLCFFAISIFYPLLNIQEWIKANEPMVAMADLYATIILPEQTIVVSPETNFNWQELLTLILGYVYWGVLLLLLLRFLIQLGCIIRLHIQCPKSNIQGTNIHLLKKESGPFSFFNWIFIYPLTHTESEISEIITHEKTHARQYHSADVLISEIMCIACWFNPFIWLMKREVRSNLEYMADYQVLKNGHDSKSYQYHLLELTHHKAAANLSNSFNVLPLKNRIKMMNKRRTKGIGRTKYLMFLPLAILLMIVSNIEMVARTTTKFAKEMMGEVFVQSDPSPSEVTIPQIQAPAPQKIVKSQQQIVRQPEVTATKDTIPEDVIFQVVEQMPEFPGGLKELQLFLRDNIRYPEIAHKKGTQGRVIVQFVVRKDGSISDIKTINSVDPYLDKEAERVISIMPKWIPGKQRGKAVSVKFTVPIMFRLNGPKTAETKLTALTGRVEKPLPLEEVKKAVLSEVVVTGYAPSETSDEDTVADTIEKMPKFPGGEEALMRFIAQNIKYPTIAQKKKEQGKVILKMTVGKDGKISNINVQQSVSPYLDAEAIRVISEMPEWEPGENKGEPVNVEFTLPITFRLQ</sequence>
<protein>
    <submittedName>
        <fullName evidence="12">Outer membrane transport energization protein TonB</fullName>
    </submittedName>
</protein>
<dbReference type="AlphaFoldDB" id="A0A1M5ASL3"/>
<keyword evidence="5" id="KW-0997">Cell inner membrane</keyword>
<evidence type="ECO:0000256" key="1">
    <source>
        <dbReference type="ARBA" id="ARBA00004383"/>
    </source>
</evidence>
<dbReference type="GO" id="GO:0055085">
    <property type="term" value="P:transmembrane transport"/>
    <property type="evidence" value="ECO:0007669"/>
    <property type="project" value="InterPro"/>
</dbReference>
<dbReference type="GO" id="GO:0031992">
    <property type="term" value="F:energy transducer activity"/>
    <property type="evidence" value="ECO:0007669"/>
    <property type="project" value="TreeGrafter"/>
</dbReference>
<keyword evidence="4" id="KW-1003">Cell membrane</keyword>
<evidence type="ECO:0000256" key="7">
    <source>
        <dbReference type="ARBA" id="ARBA00022927"/>
    </source>
</evidence>
<feature type="transmembrane region" description="Helical" evidence="10">
    <location>
        <begin position="6"/>
        <end position="25"/>
    </location>
</feature>
<organism evidence="12 13">
    <name type="scientific">Bacteroides faecichinchillae</name>
    <dbReference type="NCBI Taxonomy" id="871325"/>
    <lineage>
        <taxon>Bacteria</taxon>
        <taxon>Pseudomonadati</taxon>
        <taxon>Bacteroidota</taxon>
        <taxon>Bacteroidia</taxon>
        <taxon>Bacteroidales</taxon>
        <taxon>Bacteroidaceae</taxon>
        <taxon>Bacteroides</taxon>
    </lineage>
</organism>
<dbReference type="Proteomes" id="UP000184436">
    <property type="component" value="Unassembled WGS sequence"/>
</dbReference>
<dbReference type="STRING" id="871325.SAMN05444349_11653"/>
<feature type="domain" description="TonB C-terminal" evidence="11">
    <location>
        <begin position="521"/>
        <end position="611"/>
    </location>
</feature>
<evidence type="ECO:0000313" key="12">
    <source>
        <dbReference type="EMBL" id="SHF33136.1"/>
    </source>
</evidence>
<dbReference type="GO" id="GO:0015031">
    <property type="term" value="P:protein transport"/>
    <property type="evidence" value="ECO:0007669"/>
    <property type="project" value="UniProtKB-KW"/>
</dbReference>
<feature type="transmembrane region" description="Helical" evidence="10">
    <location>
        <begin position="275"/>
        <end position="295"/>
    </location>
</feature>
<evidence type="ECO:0000256" key="2">
    <source>
        <dbReference type="ARBA" id="ARBA00006555"/>
    </source>
</evidence>
<evidence type="ECO:0000256" key="8">
    <source>
        <dbReference type="ARBA" id="ARBA00022989"/>
    </source>
</evidence>
<gene>
    <name evidence="12" type="ORF">SAMN05444349_11653</name>
</gene>
<reference evidence="12 13" key="1">
    <citation type="submission" date="2016-11" db="EMBL/GenBank/DDBJ databases">
        <authorList>
            <person name="Jaros S."/>
            <person name="Januszkiewicz K."/>
            <person name="Wedrychowicz H."/>
        </authorList>
    </citation>
    <scope>NUCLEOTIDE SEQUENCE [LARGE SCALE GENOMIC DNA]</scope>
    <source>
        <strain evidence="12 13">DSM 26883</strain>
    </source>
</reference>
<dbReference type="EMBL" id="FQVD01000016">
    <property type="protein sequence ID" value="SHF33136.1"/>
    <property type="molecule type" value="Genomic_DNA"/>
</dbReference>
<proteinExistence type="inferred from homology"/>
<evidence type="ECO:0000259" key="11">
    <source>
        <dbReference type="PROSITE" id="PS52015"/>
    </source>
</evidence>
<dbReference type="SUPFAM" id="SSF74653">
    <property type="entry name" value="TolA/TonB C-terminal domain"/>
    <property type="match status" value="2"/>
</dbReference>
<dbReference type="Gene3D" id="3.30.1150.10">
    <property type="match status" value="2"/>
</dbReference>
<keyword evidence="3" id="KW-0813">Transport</keyword>
<dbReference type="InterPro" id="IPR006260">
    <property type="entry name" value="TonB/TolA_C"/>
</dbReference>
<evidence type="ECO:0000256" key="4">
    <source>
        <dbReference type="ARBA" id="ARBA00022475"/>
    </source>
</evidence>
<feature type="transmembrane region" description="Helical" evidence="10">
    <location>
        <begin position="94"/>
        <end position="116"/>
    </location>
</feature>
<evidence type="ECO:0000256" key="6">
    <source>
        <dbReference type="ARBA" id="ARBA00022692"/>
    </source>
</evidence>
<comment type="subcellular location">
    <subcellularLocation>
        <location evidence="1">Cell inner membrane</location>
        <topology evidence="1">Single-pass membrane protein</topology>
        <orientation evidence="1">Periplasmic side</orientation>
    </subcellularLocation>
</comment>
<keyword evidence="8 10" id="KW-1133">Transmembrane helix</keyword>
<dbReference type="PANTHER" id="PTHR33446">
    <property type="entry name" value="PROTEIN TONB-RELATED"/>
    <property type="match status" value="1"/>
</dbReference>